<dbReference type="InterPro" id="IPR016169">
    <property type="entry name" value="FAD-bd_PCMH_sub2"/>
</dbReference>
<name>A0A3R6Y296_9STRA</name>
<dbReference type="InterPro" id="IPR007173">
    <property type="entry name" value="ALO_C"/>
</dbReference>
<proteinExistence type="predicted"/>
<keyword evidence="1" id="KW-0560">Oxidoreductase</keyword>
<feature type="chain" id="PRO_5018705746" description="FAD-binding PCMH-type domain-containing protein" evidence="3">
    <location>
        <begin position="23"/>
        <end position="501"/>
    </location>
</feature>
<keyword evidence="6" id="KW-1185">Reference proteome</keyword>
<dbReference type="Proteomes" id="UP000285060">
    <property type="component" value="Unassembled WGS sequence"/>
</dbReference>
<feature type="signal peptide" evidence="3">
    <location>
        <begin position="1"/>
        <end position="22"/>
    </location>
</feature>
<dbReference type="InterPro" id="IPR016171">
    <property type="entry name" value="Vanillyl_alc_oxidase_C-sub2"/>
</dbReference>
<comment type="caution">
    <text evidence="5">The sequence shown here is derived from an EMBL/GenBank/DDBJ whole genome shotgun (WGS) entry which is preliminary data.</text>
</comment>
<keyword evidence="3" id="KW-0732">Signal</keyword>
<dbReference type="PROSITE" id="PS51387">
    <property type="entry name" value="FAD_PCMH"/>
    <property type="match status" value="1"/>
</dbReference>
<feature type="domain" description="FAD-binding PCMH-type" evidence="4">
    <location>
        <begin position="32"/>
        <end position="192"/>
    </location>
</feature>
<dbReference type="InterPro" id="IPR016166">
    <property type="entry name" value="FAD-bd_PCMH"/>
</dbReference>
<dbReference type="InterPro" id="IPR036318">
    <property type="entry name" value="FAD-bd_PCMH-like_sf"/>
</dbReference>
<evidence type="ECO:0000256" key="2">
    <source>
        <dbReference type="SAM" id="Phobius"/>
    </source>
</evidence>
<reference evidence="5 6" key="1">
    <citation type="submission" date="2018-08" db="EMBL/GenBank/DDBJ databases">
        <title>Aphanomyces genome sequencing and annotation.</title>
        <authorList>
            <person name="Minardi D."/>
            <person name="Oidtmann B."/>
            <person name="Van Der Giezen M."/>
            <person name="Studholme D.J."/>
        </authorList>
    </citation>
    <scope>NUCLEOTIDE SEQUENCE [LARGE SCALE GENOMIC DNA]</scope>
    <source>
        <strain evidence="5 6">NJM0002</strain>
    </source>
</reference>
<evidence type="ECO:0000259" key="4">
    <source>
        <dbReference type="PROSITE" id="PS51387"/>
    </source>
</evidence>
<protein>
    <recommendedName>
        <fullName evidence="4">FAD-binding PCMH-type domain-containing protein</fullName>
    </recommendedName>
</protein>
<keyword evidence="2" id="KW-1133">Transmembrane helix</keyword>
<organism evidence="5 6">
    <name type="scientific">Aphanomyces invadans</name>
    <dbReference type="NCBI Taxonomy" id="157072"/>
    <lineage>
        <taxon>Eukaryota</taxon>
        <taxon>Sar</taxon>
        <taxon>Stramenopiles</taxon>
        <taxon>Oomycota</taxon>
        <taxon>Saprolegniomycetes</taxon>
        <taxon>Saprolegniales</taxon>
        <taxon>Verrucalvaceae</taxon>
        <taxon>Aphanomyces</taxon>
    </lineage>
</organism>
<dbReference type="InterPro" id="IPR010031">
    <property type="entry name" value="FAD_lactone_oxidase-like"/>
</dbReference>
<gene>
    <name evidence="5" type="ORF">DYB32_008980</name>
</gene>
<dbReference type="EMBL" id="QUSY01001675">
    <property type="protein sequence ID" value="RHY24090.1"/>
    <property type="molecule type" value="Genomic_DNA"/>
</dbReference>
<dbReference type="PANTHER" id="PTHR43762">
    <property type="entry name" value="L-GULONOLACTONE OXIDASE"/>
    <property type="match status" value="1"/>
</dbReference>
<evidence type="ECO:0000256" key="3">
    <source>
        <dbReference type="SAM" id="SignalP"/>
    </source>
</evidence>
<dbReference type="VEuPathDB" id="FungiDB:H310_04459"/>
<accession>A0A3R6Y296</accession>
<dbReference type="GO" id="GO:0003885">
    <property type="term" value="F:D-arabinono-1,4-lactone oxidase activity"/>
    <property type="evidence" value="ECO:0007669"/>
    <property type="project" value="InterPro"/>
</dbReference>
<dbReference type="InterPro" id="IPR006094">
    <property type="entry name" value="Oxid_FAD_bind_N"/>
</dbReference>
<dbReference type="PANTHER" id="PTHR43762:SF1">
    <property type="entry name" value="D-ARABINONO-1,4-LACTONE OXIDASE"/>
    <property type="match status" value="1"/>
</dbReference>
<dbReference type="GO" id="GO:0071949">
    <property type="term" value="F:FAD binding"/>
    <property type="evidence" value="ECO:0007669"/>
    <property type="project" value="InterPro"/>
</dbReference>
<keyword evidence="2" id="KW-0812">Transmembrane</keyword>
<dbReference type="Pfam" id="PF04030">
    <property type="entry name" value="ALO"/>
    <property type="match status" value="1"/>
</dbReference>
<evidence type="ECO:0000313" key="6">
    <source>
        <dbReference type="Proteomes" id="UP000285060"/>
    </source>
</evidence>
<dbReference type="SUPFAM" id="SSF56176">
    <property type="entry name" value="FAD-binding/transporter-associated domain-like"/>
    <property type="match status" value="1"/>
</dbReference>
<feature type="transmembrane region" description="Helical" evidence="2">
    <location>
        <begin position="471"/>
        <end position="490"/>
    </location>
</feature>
<dbReference type="Gene3D" id="3.30.70.2520">
    <property type="match status" value="1"/>
</dbReference>
<dbReference type="PIRSF" id="PIRSF000136">
    <property type="entry name" value="LGO_GLO"/>
    <property type="match status" value="1"/>
</dbReference>
<dbReference type="Gene3D" id="3.30.43.10">
    <property type="entry name" value="Uridine Diphospho-n-acetylenolpyruvylglucosamine Reductase, domain 2"/>
    <property type="match status" value="1"/>
</dbReference>
<dbReference type="GO" id="GO:0016020">
    <property type="term" value="C:membrane"/>
    <property type="evidence" value="ECO:0007669"/>
    <property type="project" value="InterPro"/>
</dbReference>
<dbReference type="Pfam" id="PF01565">
    <property type="entry name" value="FAD_binding_4"/>
    <property type="match status" value="1"/>
</dbReference>
<dbReference type="Gene3D" id="1.10.45.10">
    <property type="entry name" value="Vanillyl-alcohol Oxidase, Chain A, domain 4"/>
    <property type="match status" value="1"/>
</dbReference>
<dbReference type="AlphaFoldDB" id="A0A3R6Y296"/>
<dbReference type="Gene3D" id="3.30.465.10">
    <property type="match status" value="1"/>
</dbReference>
<sequence length="501" mass="55216">MWCRAAMAALMGALTVASQSQGDIWSNWDTRQVCRPQVHVSPSTLAALQHAVESATHIRVAGAGHSFSPIVLTKHTLVTLEKYTEVVSFDNDTITVQAGRPLYAINDYLAARGRALPNLGAVAVQTAAGVTQTGTHGTGNTGCISDNIVAMDLVLANGSLVTLTSGDLFDAARVGMGTLGAVSTLTFRHVPLWTMEQITFMLPLATFESHRAALLAVRLSSKPCQLVERDDWMTFDRVQWYLLGLPTHSTVTVVLRVNTTAPISTGCWANVFTATPVTPLPLNWTAWPADTKACVDHSYKVLGRDGRNNTNYFTEMEMMLPVEDDAAALSDMLALHATLAPLHDPAVPLFLGFRYVNADKLWLSPFYGRRTVVVSTIVYHRGKYEPEIDRYHRGMQAALAKYGARPHTGKTNYFTANDMARVHPKFHEFVALQKAVDPHGKFLNKYMRRLLVETEPTGSLDAAVQTSTTRWPLLVLTMLVACVFAVVHALRRHHKHGYERI</sequence>
<dbReference type="InterPro" id="IPR016167">
    <property type="entry name" value="FAD-bd_PCMH_sub1"/>
</dbReference>
<evidence type="ECO:0000256" key="1">
    <source>
        <dbReference type="ARBA" id="ARBA00023002"/>
    </source>
</evidence>
<evidence type="ECO:0000313" key="5">
    <source>
        <dbReference type="EMBL" id="RHY24090.1"/>
    </source>
</evidence>
<keyword evidence="2" id="KW-0472">Membrane</keyword>